<comment type="caution">
    <text evidence="2">The sequence shown here is derived from an EMBL/GenBank/DDBJ whole genome shotgun (WGS) entry which is preliminary data.</text>
</comment>
<dbReference type="Proteomes" id="UP001596395">
    <property type="component" value="Unassembled WGS sequence"/>
</dbReference>
<proteinExistence type="predicted"/>
<keyword evidence="1" id="KW-0472">Membrane</keyword>
<evidence type="ECO:0000256" key="1">
    <source>
        <dbReference type="SAM" id="Phobius"/>
    </source>
</evidence>
<dbReference type="RefSeq" id="WP_336349174.1">
    <property type="nucleotide sequence ID" value="NZ_JAZAQL010000001.1"/>
</dbReference>
<name>A0ABD5VCI1_9EURY</name>
<evidence type="ECO:0000313" key="3">
    <source>
        <dbReference type="Proteomes" id="UP001596395"/>
    </source>
</evidence>
<keyword evidence="1" id="KW-1133">Transmembrane helix</keyword>
<accession>A0ABD5VCI1</accession>
<keyword evidence="1" id="KW-0812">Transmembrane</keyword>
<evidence type="ECO:0000313" key="2">
    <source>
        <dbReference type="EMBL" id="MFC6952183.1"/>
    </source>
</evidence>
<dbReference type="AlphaFoldDB" id="A0ABD5VCI1"/>
<feature type="transmembrane region" description="Helical" evidence="1">
    <location>
        <begin position="5"/>
        <end position="25"/>
    </location>
</feature>
<dbReference type="EMBL" id="JBHSXN010000001">
    <property type="protein sequence ID" value="MFC6952183.1"/>
    <property type="molecule type" value="Genomic_DNA"/>
</dbReference>
<protein>
    <submittedName>
        <fullName evidence="2">Uncharacterized protein</fullName>
    </submittedName>
</protein>
<sequence length="66" mass="7493">MREVLYRVGLGSYVLWLLLVVLYVLGRYTPVPRFELVYSGVVFGAAVLTVFGAGRLLRKGYRRVVD</sequence>
<reference evidence="2 3" key="1">
    <citation type="journal article" date="2019" name="Int. J. Syst. Evol. Microbiol.">
        <title>The Global Catalogue of Microorganisms (GCM) 10K type strain sequencing project: providing services to taxonomists for standard genome sequencing and annotation.</title>
        <authorList>
            <consortium name="The Broad Institute Genomics Platform"/>
            <consortium name="The Broad Institute Genome Sequencing Center for Infectious Disease"/>
            <person name="Wu L."/>
            <person name="Ma J."/>
        </authorList>
    </citation>
    <scope>NUCLEOTIDE SEQUENCE [LARGE SCALE GENOMIC DNA]</scope>
    <source>
        <strain evidence="2 3">GX26</strain>
    </source>
</reference>
<feature type="transmembrane region" description="Helical" evidence="1">
    <location>
        <begin position="37"/>
        <end position="57"/>
    </location>
</feature>
<keyword evidence="3" id="KW-1185">Reference proteome</keyword>
<gene>
    <name evidence="2" type="ORF">ACFQGB_04835</name>
</gene>
<organism evidence="2 3">
    <name type="scientific">Halorubellus litoreus</name>
    <dbReference type="NCBI Taxonomy" id="755308"/>
    <lineage>
        <taxon>Archaea</taxon>
        <taxon>Methanobacteriati</taxon>
        <taxon>Methanobacteriota</taxon>
        <taxon>Stenosarchaea group</taxon>
        <taxon>Halobacteria</taxon>
        <taxon>Halobacteriales</taxon>
        <taxon>Halorubellaceae</taxon>
        <taxon>Halorubellus</taxon>
    </lineage>
</organism>